<evidence type="ECO:0000313" key="2">
    <source>
        <dbReference type="EMBL" id="EEG50501.1"/>
    </source>
</evidence>
<feature type="transmembrane region" description="Helical" evidence="1">
    <location>
        <begin position="218"/>
        <end position="238"/>
    </location>
</feature>
<feature type="transmembrane region" description="Helical" evidence="1">
    <location>
        <begin position="161"/>
        <end position="177"/>
    </location>
</feature>
<dbReference type="Pfam" id="PF05857">
    <property type="entry name" value="TraX"/>
    <property type="match status" value="1"/>
</dbReference>
<evidence type="ECO:0008006" key="4">
    <source>
        <dbReference type="Google" id="ProtNLM"/>
    </source>
</evidence>
<dbReference type="InterPro" id="IPR008875">
    <property type="entry name" value="TraX"/>
</dbReference>
<accession>C0CIB2</accession>
<keyword evidence="1" id="KW-0472">Membrane</keyword>
<feature type="transmembrane region" description="Helical" evidence="1">
    <location>
        <begin position="62"/>
        <end position="79"/>
    </location>
</feature>
<reference evidence="2 3" key="1">
    <citation type="submission" date="2009-01" db="EMBL/GenBank/DDBJ databases">
        <authorList>
            <person name="Fulton L."/>
            <person name="Clifton S."/>
            <person name="Fulton B."/>
            <person name="Xu J."/>
            <person name="Minx P."/>
            <person name="Pepin K.H."/>
            <person name="Johnson M."/>
            <person name="Bhonagiri V."/>
            <person name="Nash W.E."/>
            <person name="Mardis E.R."/>
            <person name="Wilson R.K."/>
        </authorList>
    </citation>
    <scope>NUCLEOTIDE SEQUENCE [LARGE SCALE GENOMIC DNA]</scope>
    <source>
        <strain evidence="3">DSM 10507 / JCM 14656 / S5a33</strain>
    </source>
</reference>
<dbReference type="PATRIC" id="fig|476272.21.peg.3583"/>
<proteinExistence type="predicted"/>
<keyword evidence="3" id="KW-1185">Reference proteome</keyword>
<keyword evidence="1" id="KW-1133">Transmembrane helix</keyword>
<dbReference type="AlphaFoldDB" id="C0CIB2"/>
<dbReference type="GeneID" id="86821815"/>
<organism evidence="2 3">
    <name type="scientific">Blautia hydrogenotrophica (strain DSM 10507 / JCM 14656 / S5a33)</name>
    <name type="common">Ruminococcus hydrogenotrophicus</name>
    <dbReference type="NCBI Taxonomy" id="476272"/>
    <lineage>
        <taxon>Bacteria</taxon>
        <taxon>Bacillati</taxon>
        <taxon>Bacillota</taxon>
        <taxon>Clostridia</taxon>
        <taxon>Lachnospirales</taxon>
        <taxon>Lachnospiraceae</taxon>
        <taxon>Blautia</taxon>
    </lineage>
</organism>
<evidence type="ECO:0000256" key="1">
    <source>
        <dbReference type="SAM" id="Phobius"/>
    </source>
</evidence>
<dbReference type="EMBL" id="ACBZ01000021">
    <property type="protein sequence ID" value="EEG50501.1"/>
    <property type="molecule type" value="Genomic_DNA"/>
</dbReference>
<dbReference type="Proteomes" id="UP000003100">
    <property type="component" value="Unassembled WGS sequence"/>
</dbReference>
<dbReference type="eggNOG" id="ENOG5031QMC">
    <property type="taxonomic scope" value="Bacteria"/>
</dbReference>
<dbReference type="RefSeq" id="WP_005945894.1">
    <property type="nucleotide sequence ID" value="NZ_CP136423.1"/>
</dbReference>
<reference evidence="2 3" key="2">
    <citation type="submission" date="2009-02" db="EMBL/GenBank/DDBJ databases">
        <title>Draft genome sequence of Blautia hydrogenotrophica DSM 10507 (Ruminococcus hydrogenotrophicus DSM 10507).</title>
        <authorList>
            <person name="Sudarsanam P."/>
            <person name="Ley R."/>
            <person name="Guruge J."/>
            <person name="Turnbaugh P.J."/>
            <person name="Mahowald M."/>
            <person name="Liep D."/>
            <person name="Gordon J."/>
        </authorList>
    </citation>
    <scope>NUCLEOTIDE SEQUENCE [LARGE SCALE GENOMIC DNA]</scope>
    <source>
        <strain evidence="3">DSM 10507 / JCM 14656 / S5a33</strain>
    </source>
</reference>
<comment type="caution">
    <text evidence="2">The sequence shown here is derived from an EMBL/GenBank/DDBJ whole genome shotgun (WGS) entry which is preliminary data.</text>
</comment>
<protein>
    <recommendedName>
        <fullName evidence="4">Conjugal transfer protein TrbP</fullName>
    </recommendedName>
</protein>
<keyword evidence="1" id="KW-0812">Transmembrane</keyword>
<sequence length="240" mass="28432">MNTLSQNSYECLSGSVLKVIAAVSMLIDHFAVTILANDPEAFIPYFYFLDTPIGLYRLFRDFGRLAFPIFCFLMTEGFVHTKSRIRYARNLLFFALLSEIPFSIMMNDLGNFQKQNTLFTLLLGFLALWALERFAANVWLQILYVVSSMWAAYFFHTDYDWRGVLLILIFYLFRYYRNSQVILAGLSLYWEWKACFAMIPIRMYNGQRGFLKGKAGKYFFYFFYPLHLIFLIILRYLLYS</sequence>
<name>C0CIB2_BLAHS</name>
<dbReference type="HOGENOM" id="CLU_074054_0_0_9"/>
<evidence type="ECO:0000313" key="3">
    <source>
        <dbReference type="Proteomes" id="UP000003100"/>
    </source>
</evidence>
<gene>
    <name evidence="2" type="ORF">RUMHYD_00576</name>
</gene>